<organism evidence="1 2">
    <name type="scientific">Aminobacter aganoensis</name>
    <dbReference type="NCBI Taxonomy" id="83264"/>
    <lineage>
        <taxon>Bacteria</taxon>
        <taxon>Pseudomonadati</taxon>
        <taxon>Pseudomonadota</taxon>
        <taxon>Alphaproteobacteria</taxon>
        <taxon>Hyphomicrobiales</taxon>
        <taxon>Phyllobacteriaceae</taxon>
        <taxon>Aminobacter</taxon>
    </lineage>
</organism>
<comment type="caution">
    <text evidence="1">The sequence shown here is derived from an EMBL/GenBank/DDBJ whole genome shotgun (WGS) entry which is preliminary data.</text>
</comment>
<name>A0A7X0F4N2_9HYPH</name>
<reference evidence="1 2" key="1">
    <citation type="submission" date="2020-08" db="EMBL/GenBank/DDBJ databases">
        <title>Genomic Encyclopedia of Type Strains, Phase IV (KMG-IV): sequencing the most valuable type-strain genomes for metagenomic binning, comparative biology and taxonomic classification.</title>
        <authorList>
            <person name="Goeker M."/>
        </authorList>
    </citation>
    <scope>NUCLEOTIDE SEQUENCE [LARGE SCALE GENOMIC DNA]</scope>
    <source>
        <strain evidence="1 2">DSM 7051</strain>
    </source>
</reference>
<dbReference type="Proteomes" id="UP000536262">
    <property type="component" value="Unassembled WGS sequence"/>
</dbReference>
<keyword evidence="2" id="KW-1185">Reference proteome</keyword>
<dbReference type="AlphaFoldDB" id="A0A7X0F4N2"/>
<evidence type="ECO:0000313" key="2">
    <source>
        <dbReference type="Proteomes" id="UP000536262"/>
    </source>
</evidence>
<proteinExistence type="predicted"/>
<gene>
    <name evidence="1" type="ORF">GGR00_000756</name>
</gene>
<dbReference type="EMBL" id="JACHOU010000001">
    <property type="protein sequence ID" value="MBB6353004.1"/>
    <property type="molecule type" value="Genomic_DNA"/>
</dbReference>
<accession>A0A7X0F4N2</accession>
<protein>
    <submittedName>
        <fullName evidence="1">Uncharacterized protein</fullName>
    </submittedName>
</protein>
<sequence>MPIGQQKIQTKSLIWGSPGLMRQCIRTSAPPIE</sequence>
<evidence type="ECO:0000313" key="1">
    <source>
        <dbReference type="EMBL" id="MBB6353004.1"/>
    </source>
</evidence>